<dbReference type="InterPro" id="IPR010982">
    <property type="entry name" value="Lambda_DNA-bd_dom_sf"/>
</dbReference>
<evidence type="ECO:0000313" key="3">
    <source>
        <dbReference type="Proteomes" id="UP000460435"/>
    </source>
</evidence>
<dbReference type="GO" id="GO:0003677">
    <property type="term" value="F:DNA binding"/>
    <property type="evidence" value="ECO:0007669"/>
    <property type="project" value="InterPro"/>
</dbReference>
<dbReference type="SUPFAM" id="SSF47413">
    <property type="entry name" value="lambda repressor-like DNA-binding domains"/>
    <property type="match status" value="1"/>
</dbReference>
<dbReference type="Proteomes" id="UP000460435">
    <property type="component" value="Unassembled WGS sequence"/>
</dbReference>
<dbReference type="RefSeq" id="WP_162449429.1">
    <property type="nucleotide sequence ID" value="NZ_WLZY01000002.1"/>
</dbReference>
<keyword evidence="3" id="KW-1185">Reference proteome</keyword>
<dbReference type="PROSITE" id="PS50943">
    <property type="entry name" value="HTH_CROC1"/>
    <property type="match status" value="1"/>
</dbReference>
<dbReference type="InterPro" id="IPR037664">
    <property type="entry name" value="BldD_C"/>
</dbReference>
<proteinExistence type="predicted"/>
<evidence type="ECO:0000259" key="1">
    <source>
        <dbReference type="PROSITE" id="PS50943"/>
    </source>
</evidence>
<dbReference type="SMART" id="SM00530">
    <property type="entry name" value="HTH_XRE"/>
    <property type="match status" value="1"/>
</dbReference>
<gene>
    <name evidence="2" type="ORF">F7O44_06465</name>
</gene>
<evidence type="ECO:0000313" key="2">
    <source>
        <dbReference type="EMBL" id="NDL56711.1"/>
    </source>
</evidence>
<dbReference type="Gene3D" id="1.10.10.1930">
    <property type="match status" value="1"/>
</dbReference>
<dbReference type="EMBL" id="WLZY01000002">
    <property type="protein sequence ID" value="NDL56711.1"/>
    <property type="molecule type" value="Genomic_DNA"/>
</dbReference>
<dbReference type="CDD" id="cd16837">
    <property type="entry name" value="BldD_C_like"/>
    <property type="match status" value="1"/>
</dbReference>
<name>A0A7K3M087_9ACTN</name>
<dbReference type="AlphaFoldDB" id="A0A7K3M087"/>
<comment type="caution">
    <text evidence="2">The sequence shown here is derived from an EMBL/GenBank/DDBJ whole genome shotgun (WGS) entry which is preliminary data.</text>
</comment>
<organism evidence="2 3">
    <name type="scientific">Phytoactinopolyspora mesophila</name>
    <dbReference type="NCBI Taxonomy" id="2650750"/>
    <lineage>
        <taxon>Bacteria</taxon>
        <taxon>Bacillati</taxon>
        <taxon>Actinomycetota</taxon>
        <taxon>Actinomycetes</taxon>
        <taxon>Jiangellales</taxon>
        <taxon>Jiangellaceae</taxon>
        <taxon>Phytoactinopolyspora</taxon>
    </lineage>
</organism>
<dbReference type="CDD" id="cd00093">
    <property type="entry name" value="HTH_XRE"/>
    <property type="match status" value="1"/>
</dbReference>
<dbReference type="InterPro" id="IPR001387">
    <property type="entry name" value="Cro/C1-type_HTH"/>
</dbReference>
<dbReference type="Pfam" id="PF01381">
    <property type="entry name" value="HTH_3"/>
    <property type="match status" value="1"/>
</dbReference>
<reference evidence="2 3" key="1">
    <citation type="submission" date="2019-11" db="EMBL/GenBank/DDBJ databases">
        <authorList>
            <person name="Li X.-J."/>
            <person name="Feng X.-M."/>
        </authorList>
    </citation>
    <scope>NUCLEOTIDE SEQUENCE [LARGE SCALE GENOMIC DNA]</scope>
    <source>
        <strain evidence="2 3">XMNu-373</strain>
    </source>
</reference>
<dbReference type="Pfam" id="PF21179">
    <property type="entry name" value="BldD-like_C"/>
    <property type="match status" value="1"/>
</dbReference>
<dbReference type="InterPro" id="IPR038099">
    <property type="entry name" value="BldD-like_C_sf"/>
</dbReference>
<protein>
    <submittedName>
        <fullName evidence="2">Helix-turn-helix domain-containing protein</fullName>
    </submittedName>
</protein>
<accession>A0A7K3M087</accession>
<dbReference type="Gene3D" id="1.10.260.40">
    <property type="entry name" value="lambda repressor-like DNA-binding domains"/>
    <property type="match status" value="1"/>
</dbReference>
<sequence length="166" mass="18396">MNESKLDPTDTDFAKVVGERLRKVRRRKQLSLQAVEERSGGALRAAVVGSYERGDRAASVRRLAELADFYGVPVDSLVSTKERETSQDDDDDGKVVLDLNALRSAPEEAEYLINFVTGVQQKRNDFGGNILTIRSNDVWMVSSVYGWTAGELREKMAAWGVIADQG</sequence>
<dbReference type="GO" id="GO:0045892">
    <property type="term" value="P:negative regulation of DNA-templated transcription"/>
    <property type="evidence" value="ECO:0007669"/>
    <property type="project" value="InterPro"/>
</dbReference>
<feature type="domain" description="HTH cro/C1-type" evidence="1">
    <location>
        <begin position="21"/>
        <end position="77"/>
    </location>
</feature>